<dbReference type="Gene3D" id="1.10.150.20">
    <property type="entry name" value="5' to 3' exonuclease, C-terminal subdomain"/>
    <property type="match status" value="1"/>
</dbReference>
<geneLocation type="plasmid" evidence="10">
    <name>mlp2</name>
</geneLocation>
<evidence type="ECO:0000256" key="7">
    <source>
        <dbReference type="ARBA" id="ARBA00048552"/>
    </source>
</evidence>
<dbReference type="AlphaFoldDB" id="Q94QR6"/>
<evidence type="ECO:0000256" key="5">
    <source>
        <dbReference type="ARBA" id="ARBA00022695"/>
    </source>
</evidence>
<keyword evidence="6 8" id="KW-0804">Transcription</keyword>
<accession>Q94QR6</accession>
<dbReference type="GO" id="GO:0003677">
    <property type="term" value="F:DNA binding"/>
    <property type="evidence" value="ECO:0007669"/>
    <property type="project" value="InterPro"/>
</dbReference>
<evidence type="ECO:0000256" key="3">
    <source>
        <dbReference type="ARBA" id="ARBA00022478"/>
    </source>
</evidence>
<dbReference type="PANTHER" id="PTHR10102">
    <property type="entry name" value="DNA-DIRECTED RNA POLYMERASE, MITOCHONDRIAL"/>
    <property type="match status" value="1"/>
</dbReference>
<dbReference type="GO" id="GO:0003899">
    <property type="term" value="F:DNA-directed RNA polymerase activity"/>
    <property type="evidence" value="ECO:0007669"/>
    <property type="project" value="UniProtKB-EC"/>
</dbReference>
<comment type="function">
    <text evidence="8">DNA-dependent RNA polymerase catalyzes the transcription of DNA into RNA using the four ribonucleoside triphosphates as substrates.</text>
</comment>
<evidence type="ECO:0000256" key="8">
    <source>
        <dbReference type="RuleBase" id="RU003805"/>
    </source>
</evidence>
<dbReference type="Gene3D" id="1.10.287.280">
    <property type="match status" value="1"/>
</dbReference>
<keyword evidence="3 8" id="KW-0240">DNA-directed RNA polymerase</keyword>
<dbReference type="InterPro" id="IPR037159">
    <property type="entry name" value="RNA_POL_N_sf"/>
</dbReference>
<comment type="catalytic activity">
    <reaction evidence="7 8">
        <text>RNA(n) + a ribonucleoside 5'-triphosphate = RNA(n+1) + diphosphate</text>
        <dbReference type="Rhea" id="RHEA:21248"/>
        <dbReference type="Rhea" id="RHEA-COMP:14527"/>
        <dbReference type="Rhea" id="RHEA-COMP:17342"/>
        <dbReference type="ChEBI" id="CHEBI:33019"/>
        <dbReference type="ChEBI" id="CHEBI:61557"/>
        <dbReference type="ChEBI" id="CHEBI:140395"/>
        <dbReference type="EC" id="2.7.7.6"/>
    </reaction>
</comment>
<dbReference type="SUPFAM" id="SSF56672">
    <property type="entry name" value="DNA/RNA polymerases"/>
    <property type="match status" value="1"/>
</dbReference>
<dbReference type="PROSITE" id="PS00900">
    <property type="entry name" value="RNA_POL_PHAGE_1"/>
    <property type="match status" value="1"/>
</dbReference>
<evidence type="ECO:0000256" key="4">
    <source>
        <dbReference type="ARBA" id="ARBA00022679"/>
    </source>
</evidence>
<dbReference type="VEuPathDB" id="FungiDB:TMP_postPC9_2"/>
<evidence type="ECO:0000313" key="10">
    <source>
        <dbReference type="EMBL" id="AAK40111.1"/>
    </source>
</evidence>
<sequence>MAILESVNLVIFMVHRDDIAVSKYYLNSRLTIIEINYETLLKRESFSEIKDCIFIFIGFNWAQVISEIKIRTNYILSGGSVTLRHLISPTHFKLITFLQCLYNKPLSKIVESFNSDKQNIKSLIDLKDKNVKKDIEDIRKKGNIIINKSNNLNRKEKREYHTSNFNNNNNTLSKSNIISDYNIKTDKDIISKYKKSEFLSYLNNIKEIIDNYKDNKKEGQLLIEKSWMLLEGEKYNKDEYLLKSQQHKLNNIIYEAKKTLEILKERKFFNKKFPKFKDELYNFDFLIYTFSTCLTFYNRFSYNNLAIKLGEDLIYEIYIKNLKNETFDLNWPEIFNNNKDITFSNFKDLLNINKILFAKIGETFISIFCQIPHNLFERDIKDDSYFTNEPYKLIINKEYLEEIKENIIINPSTLPMICKPNFWSENSYGGFLENENKRIDVITGSSDHKHKIENRNLLYKVINLVSSTKFSINNLFLNYIKNEGNYLLNEIKAEDEMQRIITLKVSETFSNTPFYLNVHADWRGRIYTKSFFITYQGGDLTTALLEFFDGEPINEKGKYYLYIYGANNHNMNKISKASYIDRINWVNQNYDKIINLDKDLILSADNPFTFATFCLNMREIHKNPNFVLKTPVFLDATCSGIQHLAAMLQDIELGSNVNLKKQYEKDEPGDLYEQITLPINKAINNLGEENNEYSHFKNIKLNRNILKRSIMTKVYNVSQFGIAEQLKEKFLNEKKEKLETNVNLISKALSLDIYKIQSNFSSLKKYAAPGKDGKIIPLSTKDIFKIATIINDQIFVIYPSLNDIYSYFLNITKLILKLNIPLTWFTPNGLKITQHYLKSKRNIVSIRLFGQTKKMVIKEWDNLLNTQKQKQAIIPNIIHSLDASHLMNVIYNNKNNKFNIITVHDCFGTHPNYMDQLEDIVKKEFVLLYSQEKFLETFHNRIIQSIKDNQYEIVHKNNKDFVLYNDNLLEINKPPKLGELDLENIKKSRYMIS</sequence>
<evidence type="ECO:0000256" key="6">
    <source>
        <dbReference type="ARBA" id="ARBA00023163"/>
    </source>
</evidence>
<dbReference type="Pfam" id="PF00940">
    <property type="entry name" value="RNA_pol"/>
    <property type="match status" value="1"/>
</dbReference>
<dbReference type="EC" id="2.7.7.6" evidence="2 8"/>
<dbReference type="PANTHER" id="PTHR10102:SF0">
    <property type="entry name" value="DNA-DIRECTED RNA POLYMERASE, MITOCHONDRIAL"/>
    <property type="match status" value="1"/>
</dbReference>
<keyword evidence="5 8" id="KW-0548">Nucleotidyltransferase</keyword>
<protein>
    <recommendedName>
        <fullName evidence="2 8">DNA-directed RNA polymerase</fullName>
        <ecNumber evidence="2 8">2.7.7.6</ecNumber>
    </recommendedName>
</protein>
<feature type="domain" description="DNA-directed RNA polymerase C-terminal" evidence="9">
    <location>
        <begin position="552"/>
        <end position="993"/>
    </location>
</feature>
<dbReference type="InterPro" id="IPR002092">
    <property type="entry name" value="DNA-dir_Rpol_phage-type"/>
</dbReference>
<dbReference type="EMBL" id="AF355103">
    <property type="protein sequence ID" value="AAK40111.1"/>
    <property type="molecule type" value="Genomic_DNA"/>
</dbReference>
<keyword evidence="10" id="KW-0496">Mitochondrion</keyword>
<geneLocation type="mitochondrion" evidence="10"/>
<keyword evidence="4 8" id="KW-0808">Transferase</keyword>
<evidence type="ECO:0000256" key="2">
    <source>
        <dbReference type="ARBA" id="ARBA00012418"/>
    </source>
</evidence>
<dbReference type="InterPro" id="IPR043502">
    <property type="entry name" value="DNA/RNA_pol_sf"/>
</dbReference>
<proteinExistence type="inferred from homology"/>
<dbReference type="Gene3D" id="1.10.1320.10">
    <property type="entry name" value="DNA-directed RNA polymerase, N-terminal domain"/>
    <property type="match status" value="1"/>
</dbReference>
<dbReference type="PROSITE" id="PS00489">
    <property type="entry name" value="RNA_POL_PHAGE_2"/>
    <property type="match status" value="1"/>
</dbReference>
<name>Q94QR6_PLEOS</name>
<reference evidence="10" key="1">
    <citation type="journal article" date="2000" name="Curr. Genet.">
        <title>The terminal protein of a linear mitochondrial plasmid is encoded in the N-terminus of the DNA polymerase gene in white-rot fungus Pleurotus ostreatus.</title>
        <authorList>
            <person name="Kim E.K."/>
            <person name="Jeong J.H."/>
            <person name="Youn H.S."/>
            <person name="Koo Y.B."/>
            <person name="Roe J.H."/>
        </authorList>
    </citation>
    <scope>NUCLEOTIDE SEQUENCE</scope>
    <source>
        <plasmid evidence="10">mlp2</plasmid>
    </source>
</reference>
<keyword evidence="10" id="KW-0614">Plasmid</keyword>
<evidence type="ECO:0000259" key="9">
    <source>
        <dbReference type="Pfam" id="PF00940"/>
    </source>
</evidence>
<organism evidence="10">
    <name type="scientific">Pleurotus ostreatus</name>
    <name type="common">Oyster mushroom</name>
    <name type="synonym">White-rot fungus</name>
    <dbReference type="NCBI Taxonomy" id="5322"/>
    <lineage>
        <taxon>Eukaryota</taxon>
        <taxon>Fungi</taxon>
        <taxon>Dikarya</taxon>
        <taxon>Basidiomycota</taxon>
        <taxon>Agaricomycotina</taxon>
        <taxon>Agaricomycetes</taxon>
        <taxon>Agaricomycetidae</taxon>
        <taxon>Agaricales</taxon>
        <taxon>Pleurotineae</taxon>
        <taxon>Pleurotaceae</taxon>
        <taxon>Pleurotus</taxon>
    </lineage>
</organism>
<dbReference type="GO" id="GO:0034245">
    <property type="term" value="C:mitochondrial DNA-directed RNA polymerase complex"/>
    <property type="evidence" value="ECO:0007669"/>
    <property type="project" value="TreeGrafter"/>
</dbReference>
<dbReference type="GO" id="GO:0006390">
    <property type="term" value="P:mitochondrial transcription"/>
    <property type="evidence" value="ECO:0007669"/>
    <property type="project" value="TreeGrafter"/>
</dbReference>
<evidence type="ECO:0000256" key="1">
    <source>
        <dbReference type="ARBA" id="ARBA00009493"/>
    </source>
</evidence>
<comment type="similarity">
    <text evidence="1 8">Belongs to the phage and mitochondrial RNA polymerase family.</text>
</comment>
<reference evidence="10" key="2">
    <citation type="submission" date="2001-02" db="EMBL/GenBank/DDBJ databases">
        <title>Nucleotide sequence of 7.2 kb mitochondrial linear plasmid DNA in Pleurotus ostreatus.</title>
        <authorList>
            <person name="Youn H.S."/>
            <person name="Koo Y.B."/>
            <person name="Roe J.H."/>
        </authorList>
    </citation>
    <scope>NUCLEOTIDE SEQUENCE</scope>
    <source>
        <plasmid evidence="10">mlp2</plasmid>
    </source>
</reference>
<dbReference type="InterPro" id="IPR046950">
    <property type="entry name" value="DNA-dir_Rpol_C_phage-type"/>
</dbReference>
<dbReference type="VEuPathDB" id="FungiDB:PLEOSDRAFT_1047914"/>